<feature type="binding site" evidence="2">
    <location>
        <position position="331"/>
    </location>
    <ligand>
        <name>FAD</name>
        <dbReference type="ChEBI" id="CHEBI:57692"/>
    </ligand>
</feature>
<feature type="binding site" evidence="2">
    <location>
        <position position="76"/>
    </location>
    <ligand>
        <name>7-chloro-L-tryptophan</name>
        <dbReference type="ChEBI" id="CHEBI:58713"/>
    </ligand>
</feature>
<dbReference type="PANTHER" id="PTHR43747:SF4">
    <property type="entry name" value="FLAVIN-DEPENDENT TRYPTOPHAN HALOGENASE"/>
    <property type="match status" value="1"/>
</dbReference>
<dbReference type="InterPro" id="IPR006905">
    <property type="entry name" value="Flavin_halogenase"/>
</dbReference>
<protein>
    <submittedName>
        <fullName evidence="3">Tryptophan halogenase</fullName>
    </submittedName>
</protein>
<dbReference type="InterPro" id="IPR036188">
    <property type="entry name" value="FAD/NAD-bd_sf"/>
</dbReference>
<dbReference type="EMBL" id="FOCF01000003">
    <property type="protein sequence ID" value="SEM98543.1"/>
    <property type="molecule type" value="Genomic_DNA"/>
</dbReference>
<accession>A0A1H8CTS0</accession>
<dbReference type="GO" id="GO:0000166">
    <property type="term" value="F:nucleotide binding"/>
    <property type="evidence" value="ECO:0007669"/>
    <property type="project" value="UniProtKB-KW"/>
</dbReference>
<evidence type="ECO:0000313" key="3">
    <source>
        <dbReference type="EMBL" id="SEM98543.1"/>
    </source>
</evidence>
<name>A0A1H8CTS0_9SPHN</name>
<feature type="active site" evidence="1">
    <location>
        <position position="76"/>
    </location>
</feature>
<keyword evidence="2" id="KW-0547">Nucleotide-binding</keyword>
<dbReference type="SUPFAM" id="SSF51905">
    <property type="entry name" value="FAD/NAD(P)-binding domain"/>
    <property type="match status" value="1"/>
</dbReference>
<keyword evidence="4" id="KW-1185">Reference proteome</keyword>
<gene>
    <name evidence="3" type="ORF">SAMN05192583_1753</name>
</gene>
<keyword evidence="2" id="KW-0285">Flavoprotein</keyword>
<organism evidence="3 4">
    <name type="scientific">Sphingomonas gellani</name>
    <dbReference type="NCBI Taxonomy" id="1166340"/>
    <lineage>
        <taxon>Bacteria</taxon>
        <taxon>Pseudomonadati</taxon>
        <taxon>Pseudomonadota</taxon>
        <taxon>Alphaproteobacteria</taxon>
        <taxon>Sphingomonadales</taxon>
        <taxon>Sphingomonadaceae</taxon>
        <taxon>Sphingomonas</taxon>
    </lineage>
</organism>
<dbReference type="STRING" id="1166340.SAMN05192583_1753"/>
<feature type="binding site" evidence="2">
    <location>
        <position position="340"/>
    </location>
    <ligand>
        <name>L-tryptophan</name>
        <dbReference type="ChEBI" id="CHEBI:57912"/>
    </ligand>
</feature>
<reference evidence="4" key="1">
    <citation type="submission" date="2016-10" db="EMBL/GenBank/DDBJ databases">
        <authorList>
            <person name="Varghese N."/>
            <person name="Submissions S."/>
        </authorList>
    </citation>
    <scope>NUCLEOTIDE SEQUENCE [LARGE SCALE GENOMIC DNA]</scope>
    <source>
        <strain evidence="4">S6-262</strain>
    </source>
</reference>
<dbReference type="GO" id="GO:0004497">
    <property type="term" value="F:monooxygenase activity"/>
    <property type="evidence" value="ECO:0007669"/>
    <property type="project" value="InterPro"/>
</dbReference>
<dbReference type="RefSeq" id="WP_093665297.1">
    <property type="nucleotide sequence ID" value="NZ_FOCF01000003.1"/>
</dbReference>
<dbReference type="InterPro" id="IPR050816">
    <property type="entry name" value="Flavin-dep_Halogenase_NPB"/>
</dbReference>
<evidence type="ECO:0000313" key="4">
    <source>
        <dbReference type="Proteomes" id="UP000199206"/>
    </source>
</evidence>
<dbReference type="InterPro" id="IPR033856">
    <property type="entry name" value="Trp_halogen"/>
</dbReference>
<dbReference type="PROSITE" id="PS51257">
    <property type="entry name" value="PROKAR_LIPOPROTEIN"/>
    <property type="match status" value="1"/>
</dbReference>
<dbReference type="OrthoDB" id="462203at2"/>
<keyword evidence="2" id="KW-0274">FAD</keyword>
<dbReference type="Pfam" id="PF04820">
    <property type="entry name" value="Trp_halogenase"/>
    <property type="match status" value="1"/>
</dbReference>
<evidence type="ECO:0000256" key="2">
    <source>
        <dbReference type="PIRSR" id="PIRSR011396-2"/>
    </source>
</evidence>
<dbReference type="Proteomes" id="UP000199206">
    <property type="component" value="Unassembled WGS sequence"/>
</dbReference>
<dbReference type="PANTHER" id="PTHR43747">
    <property type="entry name" value="FAD-BINDING PROTEIN"/>
    <property type="match status" value="1"/>
</dbReference>
<feature type="binding site" evidence="2">
    <location>
        <position position="183"/>
    </location>
    <ligand>
        <name>FAD</name>
        <dbReference type="ChEBI" id="CHEBI:57692"/>
    </ligand>
</feature>
<proteinExistence type="predicted"/>
<evidence type="ECO:0000256" key="1">
    <source>
        <dbReference type="PIRSR" id="PIRSR011396-1"/>
    </source>
</evidence>
<dbReference type="PIRSF" id="PIRSF011396">
    <property type="entry name" value="Trp_halogenase"/>
    <property type="match status" value="1"/>
</dbReference>
<feature type="binding site" evidence="2">
    <location>
        <begin position="12"/>
        <end position="15"/>
    </location>
    <ligand>
        <name>FAD</name>
        <dbReference type="ChEBI" id="CHEBI:57692"/>
    </ligand>
</feature>
<dbReference type="AlphaFoldDB" id="A0A1H8CTS0"/>
<dbReference type="Gene3D" id="3.50.50.60">
    <property type="entry name" value="FAD/NAD(P)-binding domain"/>
    <property type="match status" value="1"/>
</dbReference>
<sequence>MAPPDRIVILGGGTAGWMAACLMARAWPASAITVVEAPDIPIVGVGEGSTPQLRAFFDRLGIPESTWMAACHATYKVGIAFRGWSDRPGHQSYFHPFAGPADLHTEAAFHHSTLARRLGHDVEAHPDRFFLSTRLASQRLAPLAPAHFPFGPGYGYHFDAHLVGAFLAEWATARGVTHLRRRVEDVLITEGGDIASVLVEDGEAILGDLFVDASGFGGVLIQQALGESFLPFADNLFCDRAVVVPTPADPAGPEVHTTATALNHGWAWRIPLTTRTGNGYVYASRYVSPDGAAAELRAHLLLPDDAPVRHLSMKVGRVDRSWVGNCLAVGLAQGFIEPLEATALHMVQATVEGFIDALEAHGFTTAGRDDFNARIARRYEGIRDYIVAHYRMNQRADTDFWRDNAGHDRLSDTLKAMMTAWFTGRDLPAEVQRLDIGGYYAPLSWGCLFAGYGVFPEPARLHAAPSPVDLPAIDRLLDRCLLNFRPQTAVLPQRAGTPRTSREIA</sequence>